<dbReference type="GO" id="GO:0016137">
    <property type="term" value="P:glycoside metabolic process"/>
    <property type="evidence" value="ECO:0007669"/>
    <property type="project" value="UniProtKB-ARBA"/>
</dbReference>
<dbReference type="EMBL" id="JAAKZV010000048">
    <property type="protein sequence ID" value="NGN64979.1"/>
    <property type="molecule type" value="Genomic_DNA"/>
</dbReference>
<dbReference type="RefSeq" id="WP_165236965.1">
    <property type="nucleotide sequence ID" value="NZ_JAAKZV010000048.1"/>
</dbReference>
<dbReference type="InterPro" id="IPR003737">
    <property type="entry name" value="GlcNAc_PI_deacetylase-related"/>
</dbReference>
<accession>A0A6G4TY97</accession>
<dbReference type="Pfam" id="PF02585">
    <property type="entry name" value="PIG-L"/>
    <property type="match status" value="1"/>
</dbReference>
<dbReference type="InterPro" id="IPR024078">
    <property type="entry name" value="LmbE-like_dom_sf"/>
</dbReference>
<evidence type="ECO:0000256" key="1">
    <source>
        <dbReference type="ARBA" id="ARBA00022833"/>
    </source>
</evidence>
<name>A0A6G4TY97_9ACTN</name>
<protein>
    <recommendedName>
        <fullName evidence="4">LmbE family protein</fullName>
    </recommendedName>
</protein>
<organism evidence="2 3">
    <name type="scientific">Streptomyces coryli</name>
    <dbReference type="NCBI Taxonomy" id="1128680"/>
    <lineage>
        <taxon>Bacteria</taxon>
        <taxon>Bacillati</taxon>
        <taxon>Actinomycetota</taxon>
        <taxon>Actinomycetes</taxon>
        <taxon>Kitasatosporales</taxon>
        <taxon>Streptomycetaceae</taxon>
        <taxon>Streptomyces</taxon>
    </lineage>
</organism>
<evidence type="ECO:0008006" key="4">
    <source>
        <dbReference type="Google" id="ProtNLM"/>
    </source>
</evidence>
<proteinExistence type="predicted"/>
<dbReference type="AlphaFoldDB" id="A0A6G4TY97"/>
<gene>
    <name evidence="2" type="ORF">G5C51_13870</name>
</gene>
<sequence>MTGLRILAVGAHPDDIEIGAGALIAKARELGHPVAFLILTDEDGCGDRRRAEAVRAAAELGVARRHVLFAGLRDGHLRADAAVVDRIRRLLRQHRIAPDVVVTHTQADSHNDHVEANRIAHAVFRDTAFLHFSVHISAEPDRFSPRVFVHVTPQRLARKDQALRCYATQQPRMDRLDLATYEAGLGRLARLARAEGFETSVQYGTADALRKSVGLSDSPFHRFWQPVVADGTLTLLYGAEHRLDPHEPPHWRVAQDVLRQAFIDCWPPPYPLRETYANTDEALAAASAGSVIAMGDAASNQITAKLSGSGRLAWEVTTDGRLSDLRTGSPLPHPHAGYVARVAGPFLDGATVVATAATTGAAARAGMELLADPGRFAAAAGPLGVLDHRPTAQFAYATDPATGALDILDVTEGN</sequence>
<dbReference type="PANTHER" id="PTHR12993">
    <property type="entry name" value="N-ACETYLGLUCOSAMINYL-PHOSPHATIDYLINOSITOL DE-N-ACETYLASE-RELATED"/>
    <property type="match status" value="1"/>
</dbReference>
<evidence type="ECO:0000313" key="2">
    <source>
        <dbReference type="EMBL" id="NGN64979.1"/>
    </source>
</evidence>
<dbReference type="Gene3D" id="3.40.50.10320">
    <property type="entry name" value="LmbE-like"/>
    <property type="match status" value="1"/>
</dbReference>
<dbReference type="PANTHER" id="PTHR12993:SF30">
    <property type="entry name" value="N-ACETYL-ALPHA-D-GLUCOSAMINYL L-MALATE DEACETYLASE 1"/>
    <property type="match status" value="1"/>
</dbReference>
<dbReference type="GO" id="GO:0016811">
    <property type="term" value="F:hydrolase activity, acting on carbon-nitrogen (but not peptide) bonds, in linear amides"/>
    <property type="evidence" value="ECO:0007669"/>
    <property type="project" value="TreeGrafter"/>
</dbReference>
<keyword evidence="1" id="KW-0862">Zinc</keyword>
<dbReference type="Proteomes" id="UP000481583">
    <property type="component" value="Unassembled WGS sequence"/>
</dbReference>
<evidence type="ECO:0000313" key="3">
    <source>
        <dbReference type="Proteomes" id="UP000481583"/>
    </source>
</evidence>
<keyword evidence="3" id="KW-1185">Reference proteome</keyword>
<reference evidence="2 3" key="1">
    <citation type="submission" date="2020-02" db="EMBL/GenBank/DDBJ databases">
        <title>Whole-genome analyses of novel actinobacteria.</title>
        <authorList>
            <person name="Sahin N."/>
        </authorList>
    </citation>
    <scope>NUCLEOTIDE SEQUENCE [LARGE SCALE GENOMIC DNA]</scope>
    <source>
        <strain evidence="2 3">A7024</strain>
    </source>
</reference>
<comment type="caution">
    <text evidence="2">The sequence shown here is derived from an EMBL/GenBank/DDBJ whole genome shotgun (WGS) entry which is preliminary data.</text>
</comment>
<dbReference type="SUPFAM" id="SSF102588">
    <property type="entry name" value="LmbE-like"/>
    <property type="match status" value="1"/>
</dbReference>